<protein>
    <submittedName>
        <fullName evidence="1">Uncharacterized protein</fullName>
    </submittedName>
</protein>
<name>A0A660DZP6_9LACO</name>
<evidence type="ECO:0000313" key="2">
    <source>
        <dbReference type="Proteomes" id="UP000289996"/>
    </source>
</evidence>
<reference evidence="1 2" key="1">
    <citation type="submission" date="2018-11" db="EMBL/GenBank/DDBJ databases">
        <authorList>
            <person name="Wuyts S."/>
        </authorList>
    </citation>
    <scope>NUCLEOTIDE SEQUENCE [LARGE SCALE GENOMIC DNA]</scope>
    <source>
        <strain evidence="1">Lactobacillus mudanjiangensis AMBF249</strain>
    </source>
</reference>
<gene>
    <name evidence="1" type="ORF">MUDAN_MDHGFNIF_03293</name>
</gene>
<accession>A0A660DZP6</accession>
<dbReference type="EMBL" id="UYIG01000126">
    <property type="protein sequence ID" value="VDG28892.1"/>
    <property type="molecule type" value="Genomic_DNA"/>
</dbReference>
<organism evidence="1 2">
    <name type="scientific">Lactiplantibacillus mudanjiangensis</name>
    <dbReference type="NCBI Taxonomy" id="1296538"/>
    <lineage>
        <taxon>Bacteria</taxon>
        <taxon>Bacillati</taxon>
        <taxon>Bacillota</taxon>
        <taxon>Bacilli</taxon>
        <taxon>Lactobacillales</taxon>
        <taxon>Lactobacillaceae</taxon>
        <taxon>Lactiplantibacillus</taxon>
    </lineage>
</organism>
<dbReference type="RefSeq" id="WP_130851897.1">
    <property type="nucleotide sequence ID" value="NZ_UYIG01000126.1"/>
</dbReference>
<dbReference type="AlphaFoldDB" id="A0A660DZP6"/>
<dbReference type="Proteomes" id="UP000289996">
    <property type="component" value="Unassembled WGS sequence"/>
</dbReference>
<sequence>MITIALDFENGTCSMKTDGAPASSVVAALISLGTQTAIENQSGESKDTIAGIKAIVDAAAERKEAQK</sequence>
<evidence type="ECO:0000313" key="1">
    <source>
        <dbReference type="EMBL" id="VDG28892.1"/>
    </source>
</evidence>
<proteinExistence type="predicted"/>
<keyword evidence="2" id="KW-1185">Reference proteome</keyword>